<reference evidence="1" key="2">
    <citation type="submission" date="2021-12" db="EMBL/GenBank/DDBJ databases">
        <title>Resequencing data analysis of finger millet.</title>
        <authorList>
            <person name="Hatakeyama M."/>
            <person name="Aluri S."/>
            <person name="Balachadran M.T."/>
            <person name="Sivarajan S.R."/>
            <person name="Poveda L."/>
            <person name="Shimizu-Inatsugi R."/>
            <person name="Schlapbach R."/>
            <person name="Sreeman S.M."/>
            <person name="Shimizu K.K."/>
        </authorList>
    </citation>
    <scope>NUCLEOTIDE SEQUENCE</scope>
</reference>
<protein>
    <submittedName>
        <fullName evidence="1">Uncharacterized protein</fullName>
    </submittedName>
</protein>
<gene>
    <name evidence="1" type="primary">ga09501</name>
    <name evidence="1" type="ORF">PR202_ga09501</name>
</gene>
<reference evidence="1" key="1">
    <citation type="journal article" date="2018" name="DNA Res.">
        <title>Multiple hybrid de novo genome assembly of finger millet, an orphan allotetraploid crop.</title>
        <authorList>
            <person name="Hatakeyama M."/>
            <person name="Aluri S."/>
            <person name="Balachadran M.T."/>
            <person name="Sivarajan S.R."/>
            <person name="Patrignani A."/>
            <person name="Gruter S."/>
            <person name="Poveda L."/>
            <person name="Shimizu-Inatsugi R."/>
            <person name="Baeten J."/>
            <person name="Francoijs K.J."/>
            <person name="Nataraja K.N."/>
            <person name="Reddy Y.A.N."/>
            <person name="Phadnis S."/>
            <person name="Ravikumar R.L."/>
            <person name="Schlapbach R."/>
            <person name="Sreeman S.M."/>
            <person name="Shimizu K.K."/>
        </authorList>
    </citation>
    <scope>NUCLEOTIDE SEQUENCE</scope>
</reference>
<evidence type="ECO:0000313" key="2">
    <source>
        <dbReference type="Proteomes" id="UP001054889"/>
    </source>
</evidence>
<proteinExistence type="predicted"/>
<dbReference type="EMBL" id="BQKI01000004">
    <property type="protein sequence ID" value="GJM92991.1"/>
    <property type="molecule type" value="Genomic_DNA"/>
</dbReference>
<dbReference type="AlphaFoldDB" id="A0AAV5C3B2"/>
<dbReference type="Proteomes" id="UP001054889">
    <property type="component" value="Unassembled WGS sequence"/>
</dbReference>
<name>A0AAV5C3B2_ELECO</name>
<organism evidence="1 2">
    <name type="scientific">Eleusine coracana subsp. coracana</name>
    <dbReference type="NCBI Taxonomy" id="191504"/>
    <lineage>
        <taxon>Eukaryota</taxon>
        <taxon>Viridiplantae</taxon>
        <taxon>Streptophyta</taxon>
        <taxon>Embryophyta</taxon>
        <taxon>Tracheophyta</taxon>
        <taxon>Spermatophyta</taxon>
        <taxon>Magnoliopsida</taxon>
        <taxon>Liliopsida</taxon>
        <taxon>Poales</taxon>
        <taxon>Poaceae</taxon>
        <taxon>PACMAD clade</taxon>
        <taxon>Chloridoideae</taxon>
        <taxon>Cynodonteae</taxon>
        <taxon>Eleusininae</taxon>
        <taxon>Eleusine</taxon>
    </lineage>
</organism>
<sequence length="81" mass="8781">MGPTLDPLLNIRGADAIGVSQLNQLAEKERRAAPREAAARHCERQWLGTGSARRCNARGGGSAPVAGKEAYVWPEFFYSQP</sequence>
<comment type="caution">
    <text evidence="1">The sequence shown here is derived from an EMBL/GenBank/DDBJ whole genome shotgun (WGS) entry which is preliminary data.</text>
</comment>
<accession>A0AAV5C3B2</accession>
<keyword evidence="2" id="KW-1185">Reference proteome</keyword>
<evidence type="ECO:0000313" key="1">
    <source>
        <dbReference type="EMBL" id="GJM92991.1"/>
    </source>
</evidence>